<keyword evidence="1" id="KW-0812">Transmembrane</keyword>
<name>A0A4Q9HH90_9SPHI</name>
<dbReference type="EMBL" id="SIXF01000002">
    <property type="protein sequence ID" value="TBO44319.1"/>
    <property type="molecule type" value="Genomic_DNA"/>
</dbReference>
<evidence type="ECO:0000313" key="3">
    <source>
        <dbReference type="Proteomes" id="UP000291819"/>
    </source>
</evidence>
<evidence type="ECO:0000313" key="2">
    <source>
        <dbReference type="EMBL" id="TBO44319.1"/>
    </source>
</evidence>
<feature type="transmembrane region" description="Helical" evidence="1">
    <location>
        <begin position="21"/>
        <end position="46"/>
    </location>
</feature>
<accession>A0A4Q9HH90</accession>
<evidence type="ECO:0000256" key="1">
    <source>
        <dbReference type="SAM" id="Phobius"/>
    </source>
</evidence>
<organism evidence="2 3">
    <name type="scientific">Pedobacter kyonggii</name>
    <dbReference type="NCBI Taxonomy" id="1926871"/>
    <lineage>
        <taxon>Bacteria</taxon>
        <taxon>Pseudomonadati</taxon>
        <taxon>Bacteroidota</taxon>
        <taxon>Sphingobacteriia</taxon>
        <taxon>Sphingobacteriales</taxon>
        <taxon>Sphingobacteriaceae</taxon>
        <taxon>Pedobacter</taxon>
    </lineage>
</organism>
<sequence length="132" mass="15817">MKKEIRHIYIRLYKYYDNDRSIPLVSVFCVIFAIMVFMAFGLFNVVKIFFGKGLFTFPVAKAGTIMYLWPLLLFFPLYLIFKYLMQKEGLHDSIMNEFENESEKERRKSIFITLCVVIFPLVFFFLTLYLRG</sequence>
<proteinExistence type="predicted"/>
<keyword evidence="3" id="KW-1185">Reference proteome</keyword>
<comment type="caution">
    <text evidence="2">The sequence shown here is derived from an EMBL/GenBank/DDBJ whole genome shotgun (WGS) entry which is preliminary data.</text>
</comment>
<keyword evidence="1" id="KW-1133">Transmembrane helix</keyword>
<feature type="transmembrane region" description="Helical" evidence="1">
    <location>
        <begin position="66"/>
        <end position="85"/>
    </location>
</feature>
<dbReference type="Proteomes" id="UP000291819">
    <property type="component" value="Unassembled WGS sequence"/>
</dbReference>
<reference evidence="2 3" key="1">
    <citation type="submission" date="2019-02" db="EMBL/GenBank/DDBJ databases">
        <title>Pedobacter kyonggii whole genome sequence analysis.</title>
        <authorList>
            <person name="Dahal R.H."/>
        </authorList>
    </citation>
    <scope>NUCLEOTIDE SEQUENCE [LARGE SCALE GENOMIC DNA]</scope>
    <source>
        <strain evidence="2 3">K-4-11-1</strain>
    </source>
</reference>
<dbReference type="AlphaFoldDB" id="A0A4Q9HH90"/>
<protein>
    <submittedName>
        <fullName evidence="2">Uncharacterized protein</fullName>
    </submittedName>
</protein>
<keyword evidence="1" id="KW-0472">Membrane</keyword>
<gene>
    <name evidence="2" type="ORF">EYS08_03125</name>
</gene>
<feature type="transmembrane region" description="Helical" evidence="1">
    <location>
        <begin position="110"/>
        <end position="130"/>
    </location>
</feature>
<dbReference type="RefSeq" id="WP_131028399.1">
    <property type="nucleotide sequence ID" value="NZ_SIXF01000002.1"/>
</dbReference>